<comment type="caution">
    <text evidence="10">The sequence shown here is derived from an EMBL/GenBank/DDBJ whole genome shotgun (WGS) entry which is preliminary data.</text>
</comment>
<evidence type="ECO:0000256" key="6">
    <source>
        <dbReference type="ARBA" id="ARBA00023029"/>
    </source>
</evidence>
<keyword evidence="4" id="KW-0547">Nucleotide-binding</keyword>
<keyword evidence="6" id="KW-0799">Topoisomerase</keyword>
<dbReference type="InterPro" id="IPR013759">
    <property type="entry name" value="Topo_IIA_B_C"/>
</dbReference>
<sequence>EELAKVLEELPASPKPSVQRYKGLGEMDDHQLWETTMDPEKRLMARVSVDDAIEADQIFEMLMGDRVEPRRAFIEENAHYVKNLDI</sequence>
<feature type="non-terminal residue" evidence="10">
    <location>
        <position position="1"/>
    </location>
</feature>
<dbReference type="InterPro" id="IPR002288">
    <property type="entry name" value="DNA_gyrase_B_C"/>
</dbReference>
<dbReference type="PANTHER" id="PTHR45866:SF1">
    <property type="entry name" value="DNA GYRASE SUBUNIT B, MITOCHONDRIAL"/>
    <property type="match status" value="1"/>
</dbReference>
<evidence type="ECO:0000256" key="7">
    <source>
        <dbReference type="ARBA" id="ARBA00023125"/>
    </source>
</evidence>
<evidence type="ECO:0000256" key="3">
    <source>
        <dbReference type="ARBA" id="ARBA00012895"/>
    </source>
</evidence>
<keyword evidence="8" id="KW-0413">Isomerase</keyword>
<dbReference type="InterPro" id="IPR013760">
    <property type="entry name" value="Topo_IIA-like_dom_sf"/>
</dbReference>
<gene>
    <name evidence="10" type="ORF">LJD74_15530</name>
</gene>
<dbReference type="GO" id="GO:0006265">
    <property type="term" value="P:DNA topological change"/>
    <property type="evidence" value="ECO:0007669"/>
    <property type="project" value="InterPro"/>
</dbReference>
<dbReference type="SUPFAM" id="SSF56719">
    <property type="entry name" value="Type II DNA topoisomerase"/>
    <property type="match status" value="1"/>
</dbReference>
<proteinExistence type="inferred from homology"/>
<evidence type="ECO:0000256" key="8">
    <source>
        <dbReference type="ARBA" id="ARBA00023235"/>
    </source>
</evidence>
<dbReference type="Pfam" id="PF00986">
    <property type="entry name" value="DNA_gyraseB_C"/>
    <property type="match status" value="1"/>
</dbReference>
<reference evidence="10" key="1">
    <citation type="submission" date="2021-10" db="EMBL/GenBank/DDBJ databases">
        <title>Collection of gut derived symbiotic bacterial strains cultured from healthy donors.</title>
        <authorList>
            <person name="Lin H."/>
            <person name="Littmann E."/>
            <person name="Kohout C."/>
            <person name="Pamer E.G."/>
        </authorList>
    </citation>
    <scope>NUCLEOTIDE SEQUENCE</scope>
    <source>
        <strain evidence="10">DFI.5.2</strain>
    </source>
</reference>
<protein>
    <recommendedName>
        <fullName evidence="3">DNA topoisomerase (ATP-hydrolyzing)</fullName>
        <ecNumber evidence="3">5.6.2.2</ecNumber>
    </recommendedName>
</protein>
<evidence type="ECO:0000256" key="2">
    <source>
        <dbReference type="ARBA" id="ARBA00010708"/>
    </source>
</evidence>
<evidence type="ECO:0000313" key="10">
    <source>
        <dbReference type="EMBL" id="MCB8563396.1"/>
    </source>
</evidence>
<feature type="domain" description="DNA gyrase B subunit C-terminal" evidence="9">
    <location>
        <begin position="15"/>
        <end position="75"/>
    </location>
</feature>
<dbReference type="EC" id="5.6.2.2" evidence="3"/>
<evidence type="ECO:0000256" key="1">
    <source>
        <dbReference type="ARBA" id="ARBA00000185"/>
    </source>
</evidence>
<dbReference type="GO" id="GO:0003677">
    <property type="term" value="F:DNA binding"/>
    <property type="evidence" value="ECO:0007669"/>
    <property type="project" value="UniProtKB-KW"/>
</dbReference>
<accession>A0AAW4VIG4</accession>
<comment type="similarity">
    <text evidence="2">Belongs to the type II topoisomerase GyrB family.</text>
</comment>
<keyword evidence="7" id="KW-0238">DNA-binding</keyword>
<evidence type="ECO:0000313" key="11">
    <source>
        <dbReference type="Proteomes" id="UP001197827"/>
    </source>
</evidence>
<dbReference type="GO" id="GO:0034335">
    <property type="term" value="F:DNA negative supercoiling activity"/>
    <property type="evidence" value="ECO:0007669"/>
    <property type="project" value="UniProtKB-ARBA"/>
</dbReference>
<evidence type="ECO:0000256" key="5">
    <source>
        <dbReference type="ARBA" id="ARBA00022840"/>
    </source>
</evidence>
<dbReference type="Gene3D" id="3.40.50.670">
    <property type="match status" value="1"/>
</dbReference>
<evidence type="ECO:0000259" key="9">
    <source>
        <dbReference type="Pfam" id="PF00986"/>
    </source>
</evidence>
<comment type="catalytic activity">
    <reaction evidence="1">
        <text>ATP-dependent breakage, passage and rejoining of double-stranded DNA.</text>
        <dbReference type="EC" id="5.6.2.2"/>
    </reaction>
</comment>
<keyword evidence="5" id="KW-0067">ATP-binding</keyword>
<dbReference type="EMBL" id="JAJDKQ010000131">
    <property type="protein sequence ID" value="MCB8563396.1"/>
    <property type="molecule type" value="Genomic_DNA"/>
</dbReference>
<name>A0AAW4VIG4_9FIRM</name>
<organism evidence="10 11">
    <name type="scientific">Faecalibacillus intestinalis</name>
    <dbReference type="NCBI Taxonomy" id="1982626"/>
    <lineage>
        <taxon>Bacteria</taxon>
        <taxon>Bacillati</taxon>
        <taxon>Bacillota</taxon>
        <taxon>Erysipelotrichia</taxon>
        <taxon>Erysipelotrichales</taxon>
        <taxon>Coprobacillaceae</taxon>
        <taxon>Faecalibacillus</taxon>
    </lineage>
</organism>
<evidence type="ECO:0000256" key="4">
    <source>
        <dbReference type="ARBA" id="ARBA00022741"/>
    </source>
</evidence>
<dbReference type="Proteomes" id="UP001197827">
    <property type="component" value="Unassembled WGS sequence"/>
</dbReference>
<dbReference type="PANTHER" id="PTHR45866">
    <property type="entry name" value="DNA GYRASE/TOPOISOMERASE SUBUNIT B"/>
    <property type="match status" value="1"/>
</dbReference>
<dbReference type="AlphaFoldDB" id="A0AAW4VIG4"/>
<dbReference type="GO" id="GO:0005524">
    <property type="term" value="F:ATP binding"/>
    <property type="evidence" value="ECO:0007669"/>
    <property type="project" value="UniProtKB-KW"/>
</dbReference>